<evidence type="ECO:0000259" key="8">
    <source>
        <dbReference type="SMART" id="SM01005"/>
    </source>
</evidence>
<evidence type="ECO:0000256" key="4">
    <source>
        <dbReference type="ARBA" id="ARBA00023235"/>
    </source>
</evidence>
<feature type="domain" description="Alanine racemase C-terminal" evidence="8">
    <location>
        <begin position="236"/>
        <end position="365"/>
    </location>
</feature>
<accession>A0A0B6D2N8</accession>
<evidence type="ECO:0000256" key="3">
    <source>
        <dbReference type="ARBA" id="ARBA00022898"/>
    </source>
</evidence>
<dbReference type="EC" id="5.1.1.1" evidence="5"/>
<organism evidence="9 10">
    <name type="scientific">Francisella philomiragia</name>
    <dbReference type="NCBI Taxonomy" id="28110"/>
    <lineage>
        <taxon>Bacteria</taxon>
        <taxon>Pseudomonadati</taxon>
        <taxon>Pseudomonadota</taxon>
        <taxon>Gammaproteobacteria</taxon>
        <taxon>Thiotrichales</taxon>
        <taxon>Francisellaceae</taxon>
        <taxon>Francisella</taxon>
    </lineage>
</organism>
<feature type="binding site" evidence="5 7">
    <location>
        <position position="128"/>
    </location>
    <ligand>
        <name>substrate</name>
    </ligand>
</feature>
<dbReference type="GO" id="GO:0008784">
    <property type="term" value="F:alanine racemase activity"/>
    <property type="evidence" value="ECO:0007669"/>
    <property type="project" value="UniProtKB-UniRule"/>
</dbReference>
<dbReference type="GO" id="GO:0005829">
    <property type="term" value="C:cytosol"/>
    <property type="evidence" value="ECO:0007669"/>
    <property type="project" value="TreeGrafter"/>
</dbReference>
<feature type="modified residue" description="N6-(pyridoxal phosphate)lysine" evidence="5 6">
    <location>
        <position position="32"/>
    </location>
</feature>
<dbReference type="SMART" id="SM01005">
    <property type="entry name" value="Ala_racemase_C"/>
    <property type="match status" value="1"/>
</dbReference>
<dbReference type="GO" id="GO:0030632">
    <property type="term" value="P:D-alanine biosynthetic process"/>
    <property type="evidence" value="ECO:0007669"/>
    <property type="project" value="UniProtKB-UniRule"/>
</dbReference>
<sequence>MNILKISKQTLRNNIKIIREYIGNAKICFPVKANAYGHGIEEIVENTHDLVDFFAVANSLEAFRVTAITKKPVLVFGVIYYEYLEKMVSENIRVSIQDYDDIEKLEQIAKELNKKIYVHVNVNTGMNRMGVCYNDVCRTIKRVYDSKWIILEGVYSHLACADNRDHPTNVKQKKRFSEIVDYAKELSQDIICHLSNSYGFLGDKEICYDMVRPGILIYGFLPEFYVERSIREIKPIARLLSKVVKIIELEEGDGVGYSMIYRGFDGEKVAVIPIGYGDGFPRELGDRGFVNIDNVMYPMAGRMSMDGLTVSLGHNEHNVKVGDVVELISDIPRNRNSAFLMAKQVNTIEYDIMSTLNDRIIREVI</sequence>
<dbReference type="KEGG" id="fpz:LA55_712"/>
<dbReference type="UniPathway" id="UPA00042">
    <property type="reaction ID" value="UER00497"/>
</dbReference>
<dbReference type="InterPro" id="IPR011079">
    <property type="entry name" value="Ala_racemase_C"/>
</dbReference>
<dbReference type="Gene3D" id="2.40.37.10">
    <property type="entry name" value="Lyase, Ornithine Decarboxylase, Chain A, domain 1"/>
    <property type="match status" value="1"/>
</dbReference>
<dbReference type="OrthoDB" id="9813814at2"/>
<feature type="binding site" evidence="5 7">
    <location>
        <position position="305"/>
    </location>
    <ligand>
        <name>substrate</name>
    </ligand>
</feature>
<dbReference type="InterPro" id="IPR029066">
    <property type="entry name" value="PLP-binding_barrel"/>
</dbReference>
<dbReference type="AlphaFoldDB" id="A0A0B6D2N8"/>
<dbReference type="EMBL" id="CP009440">
    <property type="protein sequence ID" value="AJI52602.1"/>
    <property type="molecule type" value="Genomic_DNA"/>
</dbReference>
<evidence type="ECO:0000313" key="10">
    <source>
        <dbReference type="Proteomes" id="UP000031830"/>
    </source>
</evidence>
<dbReference type="STRING" id="28110.KU46_1249"/>
<dbReference type="PANTHER" id="PTHR30511:SF0">
    <property type="entry name" value="ALANINE RACEMASE, CATABOLIC-RELATED"/>
    <property type="match status" value="1"/>
</dbReference>
<dbReference type="InterPro" id="IPR009006">
    <property type="entry name" value="Ala_racemase/Decarboxylase_C"/>
</dbReference>
<evidence type="ECO:0000256" key="5">
    <source>
        <dbReference type="HAMAP-Rule" id="MF_01201"/>
    </source>
</evidence>
<dbReference type="InterPro" id="IPR000821">
    <property type="entry name" value="Ala_racemase"/>
</dbReference>
<protein>
    <recommendedName>
        <fullName evidence="5">Alanine racemase</fullName>
        <ecNumber evidence="5">5.1.1.1</ecNumber>
    </recommendedName>
</protein>
<feature type="active site" description="Proton acceptor; specific for D-alanine" evidence="5">
    <location>
        <position position="32"/>
    </location>
</feature>
<dbReference type="RefSeq" id="WP_044525920.1">
    <property type="nucleotide sequence ID" value="NZ_CP009440.1"/>
</dbReference>
<dbReference type="PRINTS" id="PR00992">
    <property type="entry name" value="ALARACEMASE"/>
</dbReference>
<dbReference type="Pfam" id="PF00842">
    <property type="entry name" value="Ala_racemase_C"/>
    <property type="match status" value="1"/>
</dbReference>
<dbReference type="Pfam" id="PF01168">
    <property type="entry name" value="Ala_racemase_N"/>
    <property type="match status" value="1"/>
</dbReference>
<comment type="cofactor">
    <cofactor evidence="2 5 6">
        <name>pyridoxal 5'-phosphate</name>
        <dbReference type="ChEBI" id="CHEBI:597326"/>
    </cofactor>
</comment>
<keyword evidence="3 5" id="KW-0663">Pyridoxal phosphate</keyword>
<dbReference type="Gene3D" id="3.20.20.10">
    <property type="entry name" value="Alanine racemase"/>
    <property type="match status" value="1"/>
</dbReference>
<evidence type="ECO:0000256" key="2">
    <source>
        <dbReference type="ARBA" id="ARBA00001933"/>
    </source>
</evidence>
<dbReference type="FunFam" id="3.20.20.10:FF:000002">
    <property type="entry name" value="Alanine racemase"/>
    <property type="match status" value="1"/>
</dbReference>
<evidence type="ECO:0000256" key="6">
    <source>
        <dbReference type="PIRSR" id="PIRSR600821-50"/>
    </source>
</evidence>
<dbReference type="GO" id="GO:0030170">
    <property type="term" value="F:pyridoxal phosphate binding"/>
    <property type="evidence" value="ECO:0007669"/>
    <property type="project" value="UniProtKB-UniRule"/>
</dbReference>
<comment type="similarity">
    <text evidence="5">Belongs to the alanine racemase family.</text>
</comment>
<proteinExistence type="inferred from homology"/>
<evidence type="ECO:0000256" key="7">
    <source>
        <dbReference type="PIRSR" id="PIRSR600821-52"/>
    </source>
</evidence>
<name>A0A0B6D2N8_9GAMM</name>
<gene>
    <name evidence="9" type="primary">alr</name>
    <name evidence="9" type="ORF">LA55_712</name>
</gene>
<dbReference type="HAMAP" id="MF_01201">
    <property type="entry name" value="Ala_racemase"/>
    <property type="match status" value="1"/>
</dbReference>
<dbReference type="PANTHER" id="PTHR30511">
    <property type="entry name" value="ALANINE RACEMASE"/>
    <property type="match status" value="1"/>
</dbReference>
<comment type="catalytic activity">
    <reaction evidence="1 5">
        <text>L-alanine = D-alanine</text>
        <dbReference type="Rhea" id="RHEA:20249"/>
        <dbReference type="ChEBI" id="CHEBI:57416"/>
        <dbReference type="ChEBI" id="CHEBI:57972"/>
        <dbReference type="EC" id="5.1.1.1"/>
    </reaction>
</comment>
<dbReference type="CDD" id="cd00430">
    <property type="entry name" value="PLPDE_III_AR"/>
    <property type="match status" value="1"/>
</dbReference>
<feature type="active site" description="Proton acceptor; specific for L-alanine" evidence="5">
    <location>
        <position position="257"/>
    </location>
</feature>
<comment type="function">
    <text evidence="5">Catalyzes the interconversion of L-alanine and D-alanine. May also act on other amino acids.</text>
</comment>
<comment type="pathway">
    <text evidence="5">Amino-acid biosynthesis; D-alanine biosynthesis; D-alanine from L-alanine: step 1/1.</text>
</comment>
<dbReference type="SUPFAM" id="SSF51419">
    <property type="entry name" value="PLP-binding barrel"/>
    <property type="match status" value="1"/>
</dbReference>
<keyword evidence="4 5" id="KW-0413">Isomerase</keyword>
<dbReference type="InterPro" id="IPR001608">
    <property type="entry name" value="Ala_racemase_N"/>
</dbReference>
<evidence type="ECO:0000256" key="1">
    <source>
        <dbReference type="ARBA" id="ARBA00000316"/>
    </source>
</evidence>
<dbReference type="NCBIfam" id="TIGR00492">
    <property type="entry name" value="alr"/>
    <property type="match status" value="1"/>
</dbReference>
<evidence type="ECO:0000313" key="9">
    <source>
        <dbReference type="EMBL" id="AJI52602.1"/>
    </source>
</evidence>
<dbReference type="Proteomes" id="UP000031830">
    <property type="component" value="Chromosome"/>
</dbReference>
<dbReference type="SUPFAM" id="SSF50621">
    <property type="entry name" value="Alanine racemase C-terminal domain-like"/>
    <property type="match status" value="1"/>
</dbReference>
<reference evidence="9 10" key="1">
    <citation type="journal article" date="2015" name="Genome Announc.">
        <title>Genome sequencing of 18 francisella strains to aid in assay development and testing.</title>
        <authorList>
            <person name="Johnson S.L."/>
            <person name="Daligault H.E."/>
            <person name="Davenport K.W."/>
            <person name="Coyne S.R."/>
            <person name="Frey K.G."/>
            <person name="Koroleva G.I."/>
            <person name="Broomall S.M."/>
            <person name="Bishop-Lilly K.A."/>
            <person name="Bruce D.C."/>
            <person name="Chertkov O."/>
            <person name="Freitas T."/>
            <person name="Jaissle J."/>
            <person name="Ladner J.T."/>
            <person name="Rosenzweig C.N."/>
            <person name="Gibbons H.S."/>
            <person name="Palacios G.F."/>
            <person name="Redden C.L."/>
            <person name="Xu Y."/>
            <person name="Minogue T.D."/>
            <person name="Chain P.S."/>
        </authorList>
    </citation>
    <scope>NUCLEOTIDE SEQUENCE [LARGE SCALE GENOMIC DNA]</scope>
    <source>
        <strain evidence="9 10">GA01-2794</strain>
    </source>
</reference>